<evidence type="ECO:0000313" key="11">
    <source>
        <dbReference type="Proteomes" id="UP000249254"/>
    </source>
</evidence>
<dbReference type="Gene3D" id="3.40.50.11380">
    <property type="match status" value="1"/>
</dbReference>
<dbReference type="GO" id="GO:0097363">
    <property type="term" value="F:protein O-acetylglucosaminyltransferase activity"/>
    <property type="evidence" value="ECO:0007669"/>
    <property type="project" value="UniProtKB-EC"/>
</dbReference>
<dbReference type="Pfam" id="PF13432">
    <property type="entry name" value="TPR_16"/>
    <property type="match status" value="2"/>
</dbReference>
<evidence type="ECO:0000256" key="1">
    <source>
        <dbReference type="ARBA" id="ARBA00004922"/>
    </source>
</evidence>
<dbReference type="SUPFAM" id="SSF48452">
    <property type="entry name" value="TPR-like"/>
    <property type="match status" value="2"/>
</dbReference>
<dbReference type="InterPro" id="IPR029489">
    <property type="entry name" value="OGT/SEC/SPY_C"/>
</dbReference>
<evidence type="ECO:0000256" key="7">
    <source>
        <dbReference type="ARBA" id="ARBA00022803"/>
    </source>
</evidence>
<keyword evidence="5" id="KW-0808">Transferase</keyword>
<keyword evidence="6" id="KW-0677">Repeat</keyword>
<evidence type="ECO:0000256" key="3">
    <source>
        <dbReference type="ARBA" id="ARBA00011970"/>
    </source>
</evidence>
<dbReference type="EC" id="2.4.1.255" evidence="3"/>
<feature type="repeat" description="TPR" evidence="8">
    <location>
        <begin position="211"/>
        <end position="244"/>
    </location>
</feature>
<evidence type="ECO:0000256" key="4">
    <source>
        <dbReference type="ARBA" id="ARBA00022676"/>
    </source>
</evidence>
<keyword evidence="11" id="KW-1185">Reference proteome</keyword>
<feature type="domain" description="O-GlcNAc transferase C-terminal" evidence="9">
    <location>
        <begin position="670"/>
        <end position="843"/>
    </location>
</feature>
<dbReference type="InterPro" id="IPR019734">
    <property type="entry name" value="TPR_rpt"/>
</dbReference>
<comment type="pathway">
    <text evidence="1">Protein modification; protein glycosylation.</text>
</comment>
<dbReference type="PANTHER" id="PTHR44998:SF1">
    <property type="entry name" value="UDP-N-ACETYLGLUCOSAMINE--PEPTIDE N-ACETYLGLUCOSAMINYLTRANSFERASE 110 KDA SUBUNIT"/>
    <property type="match status" value="1"/>
</dbReference>
<accession>A0A328AEG9</accession>
<dbReference type="AlphaFoldDB" id="A0A328AEG9"/>
<proteinExistence type="inferred from homology"/>
<dbReference type="GO" id="GO:0006493">
    <property type="term" value="P:protein O-linked glycosylation"/>
    <property type="evidence" value="ECO:0007669"/>
    <property type="project" value="TreeGrafter"/>
</dbReference>
<name>A0A328AEG9_9CAUL</name>
<keyword evidence="7 8" id="KW-0802">TPR repeat</keyword>
<feature type="repeat" description="TPR" evidence="8">
    <location>
        <begin position="245"/>
        <end position="278"/>
    </location>
</feature>
<dbReference type="PROSITE" id="PS50005">
    <property type="entry name" value="TPR"/>
    <property type="match status" value="4"/>
</dbReference>
<organism evidence="10 11">
    <name type="scientific">Phenylobacterium soli</name>
    <dbReference type="NCBI Taxonomy" id="2170551"/>
    <lineage>
        <taxon>Bacteria</taxon>
        <taxon>Pseudomonadati</taxon>
        <taxon>Pseudomonadota</taxon>
        <taxon>Alphaproteobacteria</taxon>
        <taxon>Caulobacterales</taxon>
        <taxon>Caulobacteraceae</taxon>
        <taxon>Phenylobacterium</taxon>
    </lineage>
</organism>
<evidence type="ECO:0000259" key="9">
    <source>
        <dbReference type="Pfam" id="PF13844"/>
    </source>
</evidence>
<comment type="caution">
    <text evidence="10">The sequence shown here is derived from an EMBL/GenBank/DDBJ whole genome shotgun (WGS) entry which is preliminary data.</text>
</comment>
<keyword evidence="4" id="KW-0328">Glycosyltransferase</keyword>
<dbReference type="Proteomes" id="UP000249254">
    <property type="component" value="Unassembled WGS sequence"/>
</dbReference>
<feature type="repeat" description="TPR" evidence="8">
    <location>
        <begin position="279"/>
        <end position="312"/>
    </location>
</feature>
<dbReference type="Pfam" id="PF14559">
    <property type="entry name" value="TPR_19"/>
    <property type="match status" value="2"/>
</dbReference>
<dbReference type="Gene3D" id="1.25.40.10">
    <property type="entry name" value="Tetratricopeptide repeat domain"/>
    <property type="match status" value="3"/>
</dbReference>
<evidence type="ECO:0000256" key="2">
    <source>
        <dbReference type="ARBA" id="ARBA00005386"/>
    </source>
</evidence>
<dbReference type="InterPro" id="IPR011990">
    <property type="entry name" value="TPR-like_helical_dom_sf"/>
</dbReference>
<protein>
    <recommendedName>
        <fullName evidence="3">protein O-GlcNAc transferase</fullName>
        <ecNumber evidence="3">2.4.1.255</ecNumber>
    </recommendedName>
</protein>
<dbReference type="Gene3D" id="3.40.50.2000">
    <property type="entry name" value="Glycogen Phosphorylase B"/>
    <property type="match status" value="1"/>
</dbReference>
<feature type="repeat" description="TPR" evidence="8">
    <location>
        <begin position="313"/>
        <end position="346"/>
    </location>
</feature>
<evidence type="ECO:0000256" key="6">
    <source>
        <dbReference type="ARBA" id="ARBA00022737"/>
    </source>
</evidence>
<dbReference type="PANTHER" id="PTHR44998">
    <property type="match status" value="1"/>
</dbReference>
<gene>
    <name evidence="10" type="ORF">DJ017_00295</name>
</gene>
<feature type="domain" description="O-GlcNAc transferase C-terminal" evidence="9">
    <location>
        <begin position="507"/>
        <end position="655"/>
    </location>
</feature>
<dbReference type="Pfam" id="PF13844">
    <property type="entry name" value="Glyco_transf_41"/>
    <property type="match status" value="2"/>
</dbReference>
<dbReference type="OrthoDB" id="146908at2"/>
<sequence>MASSLCLTPIRKPFRYVRQRRCAGATAAFACCMRRPAMGASSSEDLGAALQLREAGRYAEAERALEACVAARPQDLEAWAALAHVRLLQNQIGTAGEALAQALRVDAAAAPALRTAARLALAAGDVQAAIGHARKACAAPDVHPEDRLVLAMALARADLLDEAVALADEVLAEPPPRAEAHVVRMQALSRQGRMAEAVADGEAAMRLKPHLPLWGSIGALQLALGRHVEAAVVLRRAVELNPRDLQALVNLGEAERRSGRLVEAGEALGRATELDPASSVAWGNLGAVLQQQGRIEAARGAYDRALALDPGAAAVMVNLGRLLADLGRYGEAEQSCRRAIERRPDLAVGHYVLAGVLRATGRMAEAESAYGRALALQPGFDEAELGLAEALAEQLKTEEARARLESVLQRRPSLEVFLQARLTLSVVAPSKDAILAERARFAAGLEEALHWPGEVVDGARLVASDWFYLAYHGLDDRPLMSALDRMFTAKAPGLAFEARGLAAPAPLTGRRIRVGFVSQFLCNHTIGRVYRGLIAALDRSRFEIIIAHLPKTQADPQRAAIDALADRVIDLPPALVEQRRLLAETALDLLFFTDVGMAPASYLLARSRLAPVQAVGWGHPDTTGLKTLDYFVSFDGAEPAGAEAFYEERLVRLPRLACFYDPPARPARLDRQTLGLPAQGALYGCLQSLFKIHPDFDAVLAEIAARDPTGWIVFAEGPQPAWSQALRRRWETSAPGLGARTVFLPRAPIERYLATLAEMDILLDPPHFGSGTTFFDAMMWGAPVLTWPGGFSRGRIVAALYEQMGAGRELVVQRLDDYAARAVALAADKPQLSALRRELETAAERNLFRDARAVRAFEAFLLAAVDAAADGRQLASGWRPAASFAVG</sequence>
<dbReference type="SUPFAM" id="SSF53756">
    <property type="entry name" value="UDP-Glycosyltransferase/glycogen phosphorylase"/>
    <property type="match status" value="1"/>
</dbReference>
<reference evidence="11" key="1">
    <citation type="submission" date="2018-05" db="EMBL/GenBank/DDBJ databases">
        <authorList>
            <person name="Li X."/>
        </authorList>
    </citation>
    <scope>NUCLEOTIDE SEQUENCE [LARGE SCALE GENOMIC DNA]</scope>
    <source>
        <strain evidence="11">LX32</strain>
    </source>
</reference>
<evidence type="ECO:0000313" key="10">
    <source>
        <dbReference type="EMBL" id="RAK53080.1"/>
    </source>
</evidence>
<dbReference type="SMART" id="SM00028">
    <property type="entry name" value="TPR"/>
    <property type="match status" value="9"/>
</dbReference>
<dbReference type="EMBL" id="QFYQ01000001">
    <property type="protein sequence ID" value="RAK53080.1"/>
    <property type="molecule type" value="Genomic_DNA"/>
</dbReference>
<evidence type="ECO:0000256" key="5">
    <source>
        <dbReference type="ARBA" id="ARBA00022679"/>
    </source>
</evidence>
<evidence type="ECO:0000256" key="8">
    <source>
        <dbReference type="PROSITE-ProRule" id="PRU00339"/>
    </source>
</evidence>
<comment type="similarity">
    <text evidence="2">Belongs to the glycosyltransferase 41 family. O-GlcNAc transferase subfamily.</text>
</comment>